<keyword evidence="4" id="KW-1185">Reference proteome</keyword>
<sequence length="434" mass="48728">MQTSNSIMSKQVRGRFLLLAPVVAIPFVLLFFWKMGVGKDLSEAPRTEENPVFPAGLPDIVTHKGENLNKLEHYEKADRDSQRLKELIRHDPYYLEPQGPIGYPDGDPEVLAGHEAYDFTPIGRQSGEQLSQDIFKKLSDLQQELESPATRRDADRFFPFDGHQGATNAPKKEMLDFLDAHEAHLDSLSSDPSQDMEILQLNAMLDKVLDIQHPDRLRSRAQQEENLEGVGALPVGHPLERAQISVLAAHGHERDTFRRAFRFYSLNDQGKLPPEQGAIPAAVHGRQELIDGSYIKLHLMETVNVAGKEVPKGALVFGQVRFSPQRMDIKIKHLRVGRSILPVDMQVHDLDGLPGVHVPGDILRQGIQESADRSVQELGMPSLDPSWETKAASLGVQAAKRLMAKRIKVKKVIMPADYRVLLFDKKKTEKINKQ</sequence>
<dbReference type="RefSeq" id="WP_093099362.1">
    <property type="nucleotide sequence ID" value="NZ_BJXH01000001.1"/>
</dbReference>
<keyword evidence="1" id="KW-0472">Membrane</keyword>
<gene>
    <name evidence="3" type="ORF">SMI01S_01690</name>
</gene>
<keyword evidence="1" id="KW-1133">Transmembrane helix</keyword>
<reference evidence="3 4" key="1">
    <citation type="submission" date="2019-07" db="EMBL/GenBank/DDBJ databases">
        <title>Whole genome shotgun sequence of Sphingobacterium mizutaii NBRC 14946.</title>
        <authorList>
            <person name="Hosoyama A."/>
            <person name="Uohara A."/>
            <person name="Ohji S."/>
            <person name="Ichikawa N."/>
        </authorList>
    </citation>
    <scope>NUCLEOTIDE SEQUENCE [LARGE SCALE GENOMIC DNA]</scope>
    <source>
        <strain evidence="3 4">NBRC 14946</strain>
    </source>
</reference>
<evidence type="ECO:0000313" key="4">
    <source>
        <dbReference type="Proteomes" id="UP000321676"/>
    </source>
</evidence>
<proteinExistence type="predicted"/>
<dbReference type="Proteomes" id="UP000321676">
    <property type="component" value="Unassembled WGS sequence"/>
</dbReference>
<evidence type="ECO:0000313" key="3">
    <source>
        <dbReference type="EMBL" id="GEM66563.1"/>
    </source>
</evidence>
<evidence type="ECO:0000259" key="2">
    <source>
        <dbReference type="Pfam" id="PF12508"/>
    </source>
</evidence>
<organism evidence="3 4">
    <name type="scientific">Sphingobacterium mizutaii NBRC 14946 = DSM 11724</name>
    <dbReference type="NCBI Taxonomy" id="1220576"/>
    <lineage>
        <taxon>Bacteria</taxon>
        <taxon>Pseudomonadati</taxon>
        <taxon>Bacteroidota</taxon>
        <taxon>Sphingobacteriia</taxon>
        <taxon>Sphingobacteriales</taxon>
        <taxon>Sphingobacteriaceae</taxon>
        <taxon>Sphingobacterium</taxon>
    </lineage>
</organism>
<protein>
    <recommendedName>
        <fullName evidence="2">Conjugative transposon TraM C-terminal domain-containing protein</fullName>
    </recommendedName>
</protein>
<feature type="transmembrane region" description="Helical" evidence="1">
    <location>
        <begin position="12"/>
        <end position="33"/>
    </location>
</feature>
<dbReference type="InterPro" id="IPR055407">
    <property type="entry name" value="TraM_C"/>
</dbReference>
<keyword evidence="1" id="KW-0812">Transmembrane</keyword>
<feature type="domain" description="Conjugative transposon TraM C-terminal" evidence="2">
    <location>
        <begin position="279"/>
        <end position="422"/>
    </location>
</feature>
<dbReference type="EMBL" id="BJXH01000001">
    <property type="protein sequence ID" value="GEM66563.1"/>
    <property type="molecule type" value="Genomic_DNA"/>
</dbReference>
<comment type="caution">
    <text evidence="3">The sequence shown here is derived from an EMBL/GenBank/DDBJ whole genome shotgun (WGS) entry which is preliminary data.</text>
</comment>
<dbReference type="Pfam" id="PF12508">
    <property type="entry name" value="Transposon_TraM"/>
    <property type="match status" value="1"/>
</dbReference>
<name>A0ABQ0VYA0_9SPHI</name>
<accession>A0ABQ0VYA0</accession>
<evidence type="ECO:0000256" key="1">
    <source>
        <dbReference type="SAM" id="Phobius"/>
    </source>
</evidence>